<dbReference type="AlphaFoldDB" id="A0A1Y0B1V9"/>
<name>A0A1Y0B1V9_9LAMI</name>
<gene>
    <name evidence="1" type="ORF">AEK19_MT1137</name>
</gene>
<geneLocation type="mitochondrion" evidence="1"/>
<evidence type="ECO:0000313" key="1">
    <source>
        <dbReference type="EMBL" id="ART31353.1"/>
    </source>
</evidence>
<reference evidence="1" key="1">
    <citation type="submission" date="2017-03" db="EMBL/GenBank/DDBJ databases">
        <title>The mitochondrial genome of the carnivorous plant Utricularia reniformis (Lentibulariaceae): structure, comparative analysis and evolutionary landmarks.</title>
        <authorList>
            <person name="Silva S.R."/>
            <person name="Alvarenga D.O."/>
            <person name="Michael T.P."/>
            <person name="Miranda V.F.O."/>
            <person name="Varani A.M."/>
        </authorList>
    </citation>
    <scope>NUCLEOTIDE SEQUENCE</scope>
</reference>
<protein>
    <submittedName>
        <fullName evidence="1">Uncharacterized protein</fullName>
    </submittedName>
</protein>
<proteinExistence type="predicted"/>
<sequence length="53" mass="5691">MGSGPDSQVSFLRGNHRALMCALDRVIDVAKGCVPERLLGLGIPHRAFKGQSK</sequence>
<organism evidence="1">
    <name type="scientific">Utricularia reniformis</name>
    <dbReference type="NCBI Taxonomy" id="192314"/>
    <lineage>
        <taxon>Eukaryota</taxon>
        <taxon>Viridiplantae</taxon>
        <taxon>Streptophyta</taxon>
        <taxon>Embryophyta</taxon>
        <taxon>Tracheophyta</taxon>
        <taxon>Spermatophyta</taxon>
        <taxon>Magnoliopsida</taxon>
        <taxon>eudicotyledons</taxon>
        <taxon>Gunneridae</taxon>
        <taxon>Pentapetalae</taxon>
        <taxon>asterids</taxon>
        <taxon>lamiids</taxon>
        <taxon>Lamiales</taxon>
        <taxon>Lentibulariaceae</taxon>
        <taxon>Utricularia</taxon>
    </lineage>
</organism>
<dbReference type="EMBL" id="KY774314">
    <property type="protein sequence ID" value="ART31353.1"/>
    <property type="molecule type" value="Genomic_DNA"/>
</dbReference>
<keyword evidence="1" id="KW-0496">Mitochondrion</keyword>
<accession>A0A1Y0B1V9</accession>